<protein>
    <submittedName>
        <fullName evidence="1">Uncharacterized protein</fullName>
    </submittedName>
</protein>
<dbReference type="EMBL" id="JAGINT010000002">
    <property type="protein sequence ID" value="MBP2356807.1"/>
    <property type="molecule type" value="Genomic_DNA"/>
</dbReference>
<dbReference type="Proteomes" id="UP000755585">
    <property type="component" value="Unassembled WGS sequence"/>
</dbReference>
<gene>
    <name evidence="1" type="ORF">JOF29_007917</name>
</gene>
<reference evidence="1 2" key="1">
    <citation type="submission" date="2021-03" db="EMBL/GenBank/DDBJ databases">
        <title>Sequencing the genomes of 1000 actinobacteria strains.</title>
        <authorList>
            <person name="Klenk H.-P."/>
        </authorList>
    </citation>
    <scope>NUCLEOTIDE SEQUENCE [LARGE SCALE GENOMIC DNA]</scope>
    <source>
        <strain evidence="1 2">DSM 18824</strain>
    </source>
</reference>
<sequence>MKAIVWATVDEAAGLAVVTGKGHDVLVHEIAPNAPWSRAGRGWLLSLPELGDLCCLCQEEGAIFRERVKR</sequence>
<proteinExistence type="predicted"/>
<organism evidence="1 2">
    <name type="scientific">Kribbella aluminosa</name>
    <dbReference type="NCBI Taxonomy" id="416017"/>
    <lineage>
        <taxon>Bacteria</taxon>
        <taxon>Bacillati</taxon>
        <taxon>Actinomycetota</taxon>
        <taxon>Actinomycetes</taxon>
        <taxon>Propionibacteriales</taxon>
        <taxon>Kribbellaceae</taxon>
        <taxon>Kribbella</taxon>
    </lineage>
</organism>
<dbReference type="RefSeq" id="WP_209699257.1">
    <property type="nucleotide sequence ID" value="NZ_BAAAVU010000004.1"/>
</dbReference>
<comment type="caution">
    <text evidence="1">The sequence shown here is derived from an EMBL/GenBank/DDBJ whole genome shotgun (WGS) entry which is preliminary data.</text>
</comment>
<evidence type="ECO:0000313" key="2">
    <source>
        <dbReference type="Proteomes" id="UP000755585"/>
    </source>
</evidence>
<evidence type="ECO:0000313" key="1">
    <source>
        <dbReference type="EMBL" id="MBP2356807.1"/>
    </source>
</evidence>
<keyword evidence="2" id="KW-1185">Reference proteome</keyword>
<accession>A0ABS4UYW5</accession>
<name>A0ABS4UYW5_9ACTN</name>